<dbReference type="RefSeq" id="WP_015928648.1">
    <property type="nucleotide sequence ID" value="NC_011894.1"/>
</dbReference>
<organism evidence="1 2">
    <name type="scientific">Methylobacterium nodulans (strain LMG 21967 / CNCM I-2342 / ORS 2060)</name>
    <dbReference type="NCBI Taxonomy" id="460265"/>
    <lineage>
        <taxon>Bacteria</taxon>
        <taxon>Pseudomonadati</taxon>
        <taxon>Pseudomonadota</taxon>
        <taxon>Alphaproteobacteria</taxon>
        <taxon>Hyphomicrobiales</taxon>
        <taxon>Methylobacteriaceae</taxon>
        <taxon>Methylobacterium</taxon>
    </lineage>
</organism>
<dbReference type="HOGENOM" id="CLU_609441_0_0_5"/>
<evidence type="ECO:0000313" key="1">
    <source>
        <dbReference type="EMBL" id="ACL56959.1"/>
    </source>
</evidence>
<reference evidence="1 2" key="1">
    <citation type="submission" date="2009-01" db="EMBL/GenBank/DDBJ databases">
        <title>Complete sequence of chromosome of Methylobacterium nodulans ORS 2060.</title>
        <authorList>
            <consortium name="US DOE Joint Genome Institute"/>
            <person name="Lucas S."/>
            <person name="Copeland A."/>
            <person name="Lapidus A."/>
            <person name="Glavina del Rio T."/>
            <person name="Dalin E."/>
            <person name="Tice H."/>
            <person name="Bruce D."/>
            <person name="Goodwin L."/>
            <person name="Pitluck S."/>
            <person name="Sims D."/>
            <person name="Brettin T."/>
            <person name="Detter J.C."/>
            <person name="Han C."/>
            <person name="Larimer F."/>
            <person name="Land M."/>
            <person name="Hauser L."/>
            <person name="Kyrpides N."/>
            <person name="Ivanova N."/>
            <person name="Marx C.J."/>
            <person name="Richardson P."/>
        </authorList>
    </citation>
    <scope>NUCLEOTIDE SEQUENCE [LARGE SCALE GENOMIC DNA]</scope>
    <source>
        <strain evidence="2">LMG 21967 / CNCM I-2342 / ORS 2060</strain>
    </source>
</reference>
<keyword evidence="2" id="KW-1185">Reference proteome</keyword>
<gene>
    <name evidence="1" type="ordered locus">Mnod_1971</name>
</gene>
<name>B8IT73_METNO</name>
<dbReference type="STRING" id="460265.Mnod_1971"/>
<protein>
    <submittedName>
        <fullName evidence="1">Uncharacterized protein</fullName>
    </submittedName>
</protein>
<evidence type="ECO:0000313" key="2">
    <source>
        <dbReference type="Proteomes" id="UP000008207"/>
    </source>
</evidence>
<dbReference type="AlphaFoldDB" id="B8IT73"/>
<sequence>MTSTVPSAEQPTRSAACSLPSYAEAHAMIHVAAAAIAAPYADPIFAAIAHNRDGMLRRRAILACAIDVPAEQERTCPLVAASHEACCESWSRWRDGVLITRPTTPAGAQALARHVLEWMQEQGEADDDDLRDYRQAFALIAGTPPLGPTPALVRLIDEWSALSARINAGGLSDEEVNALVARLDELQLGIYAFPAASVADLAAKTPVFRDELEDAIGGLDDDAAPESTLPGAAWLGLFRDFARLSQAVSVGTSLQAHRIDPIFAAIERHRLADEAHQEAGATLSRAQQAVIDAERASLPEIVQQAARSVEAAAEAVEDDAGLAERQEWTDLLATVPTTEGGRHALLAYALDFLRRSGGVVGAAVEADAAEVLVRATRPLTPRDATSDPERDACLLARALPLWRAGNDTHTIAWFLTLDGQGIVREDEVARVLARHRDAARPALAQGGAA</sequence>
<accession>B8IT73</accession>
<dbReference type="Proteomes" id="UP000008207">
    <property type="component" value="Chromosome"/>
</dbReference>
<dbReference type="KEGG" id="mno:Mnod_1971"/>
<dbReference type="EMBL" id="CP001349">
    <property type="protein sequence ID" value="ACL56959.1"/>
    <property type="molecule type" value="Genomic_DNA"/>
</dbReference>
<proteinExistence type="predicted"/>